<evidence type="ECO:0000313" key="2">
    <source>
        <dbReference type="Proteomes" id="UP000278031"/>
    </source>
</evidence>
<organism evidence="1 2">
    <name type="scientific">Candidatus Iainarchaeum sp</name>
    <dbReference type="NCBI Taxonomy" id="3101447"/>
    <lineage>
        <taxon>Archaea</taxon>
        <taxon>Candidatus Iainarchaeota</taxon>
        <taxon>Candidatus Iainarchaeia</taxon>
        <taxon>Candidatus Iainarchaeales</taxon>
        <taxon>Candidatus Iainarchaeaceae</taxon>
        <taxon>Candidatus Iainarchaeum</taxon>
    </lineage>
</organism>
<dbReference type="EMBL" id="QMWP01000073">
    <property type="protein sequence ID" value="RLG70236.1"/>
    <property type="molecule type" value="Genomic_DNA"/>
</dbReference>
<reference evidence="1 2" key="1">
    <citation type="submission" date="2018-06" db="EMBL/GenBank/DDBJ databases">
        <title>Extensive metabolic versatility and redundancy in microbially diverse, dynamic hydrothermal sediments.</title>
        <authorList>
            <person name="Dombrowski N."/>
            <person name="Teske A."/>
            <person name="Baker B.J."/>
        </authorList>
    </citation>
    <scope>NUCLEOTIDE SEQUENCE [LARGE SCALE GENOMIC DNA]</scope>
    <source>
        <strain evidence="1">B51_G17</strain>
    </source>
</reference>
<sequence length="107" mass="12371">MQRIYTTELEKIKYAELLQEAVCFSDQLVKNSHNGLAFFNSSFRHTQENLITHKNLSNLPKNLCLVMLADKTLFAKDCKKPCASLERLVFDSTDKKVKKLVVKFCEE</sequence>
<protein>
    <submittedName>
        <fullName evidence="1">Uncharacterized protein</fullName>
    </submittedName>
</protein>
<comment type="caution">
    <text evidence="1">The sequence shown here is derived from an EMBL/GenBank/DDBJ whole genome shotgun (WGS) entry which is preliminary data.</text>
</comment>
<dbReference type="AlphaFoldDB" id="A0A497JHI4"/>
<proteinExistence type="predicted"/>
<evidence type="ECO:0000313" key="1">
    <source>
        <dbReference type="EMBL" id="RLG70236.1"/>
    </source>
</evidence>
<name>A0A497JHI4_9ARCH</name>
<dbReference type="Proteomes" id="UP000278031">
    <property type="component" value="Unassembled WGS sequence"/>
</dbReference>
<gene>
    <name evidence="1" type="ORF">DRO04_02175</name>
</gene>
<accession>A0A497JHI4</accession>